<proteinExistence type="predicted"/>
<accession>A0ABQ8KKP7</accession>
<dbReference type="InterPro" id="IPR013083">
    <property type="entry name" value="Znf_RING/FYVE/PHD"/>
</dbReference>
<keyword evidence="2" id="KW-0812">Transmembrane</keyword>
<keyword evidence="1" id="KW-0863">Zinc-finger</keyword>
<dbReference type="SUPFAM" id="SSF57850">
    <property type="entry name" value="RING/U-box"/>
    <property type="match status" value="1"/>
</dbReference>
<keyword evidence="2" id="KW-0472">Membrane</keyword>
<organism evidence="4 5">
    <name type="scientific">Rhodofomes roseus</name>
    <dbReference type="NCBI Taxonomy" id="34475"/>
    <lineage>
        <taxon>Eukaryota</taxon>
        <taxon>Fungi</taxon>
        <taxon>Dikarya</taxon>
        <taxon>Basidiomycota</taxon>
        <taxon>Agaricomycotina</taxon>
        <taxon>Agaricomycetes</taxon>
        <taxon>Polyporales</taxon>
        <taxon>Rhodofomes</taxon>
    </lineage>
</organism>
<feature type="domain" description="RING-type" evidence="3">
    <location>
        <begin position="239"/>
        <end position="290"/>
    </location>
</feature>
<reference evidence="4 5" key="1">
    <citation type="journal article" date="2021" name="Environ. Microbiol.">
        <title>Gene family expansions and transcriptome signatures uncover fungal adaptations to wood decay.</title>
        <authorList>
            <person name="Hage H."/>
            <person name="Miyauchi S."/>
            <person name="Viragh M."/>
            <person name="Drula E."/>
            <person name="Min B."/>
            <person name="Chaduli D."/>
            <person name="Navarro D."/>
            <person name="Favel A."/>
            <person name="Norest M."/>
            <person name="Lesage-Meessen L."/>
            <person name="Balint B."/>
            <person name="Merenyi Z."/>
            <person name="de Eugenio L."/>
            <person name="Morin E."/>
            <person name="Martinez A.T."/>
            <person name="Baldrian P."/>
            <person name="Stursova M."/>
            <person name="Martinez M.J."/>
            <person name="Novotny C."/>
            <person name="Magnuson J.K."/>
            <person name="Spatafora J.W."/>
            <person name="Maurice S."/>
            <person name="Pangilinan J."/>
            <person name="Andreopoulos W."/>
            <person name="LaButti K."/>
            <person name="Hundley H."/>
            <person name="Na H."/>
            <person name="Kuo A."/>
            <person name="Barry K."/>
            <person name="Lipzen A."/>
            <person name="Henrissat B."/>
            <person name="Riley R."/>
            <person name="Ahrendt S."/>
            <person name="Nagy L.G."/>
            <person name="Grigoriev I.V."/>
            <person name="Martin F."/>
            <person name="Rosso M.N."/>
        </authorList>
    </citation>
    <scope>NUCLEOTIDE SEQUENCE [LARGE SCALE GENOMIC DNA]</scope>
    <source>
        <strain evidence="4 5">CIRM-BRFM 1785</strain>
    </source>
</reference>
<evidence type="ECO:0000256" key="1">
    <source>
        <dbReference type="PROSITE-ProRule" id="PRU00175"/>
    </source>
</evidence>
<dbReference type="InterPro" id="IPR001841">
    <property type="entry name" value="Znf_RING"/>
</dbReference>
<feature type="transmembrane region" description="Helical" evidence="2">
    <location>
        <begin position="128"/>
        <end position="148"/>
    </location>
</feature>
<name>A0ABQ8KKP7_9APHY</name>
<dbReference type="Gene3D" id="3.30.40.10">
    <property type="entry name" value="Zinc/RING finger domain, C3HC4 (zinc finger)"/>
    <property type="match status" value="1"/>
</dbReference>
<keyword evidence="1" id="KW-0479">Metal-binding</keyword>
<evidence type="ECO:0000313" key="5">
    <source>
        <dbReference type="Proteomes" id="UP000814176"/>
    </source>
</evidence>
<feature type="transmembrane region" description="Helical" evidence="2">
    <location>
        <begin position="46"/>
        <end position="64"/>
    </location>
</feature>
<dbReference type="Proteomes" id="UP000814176">
    <property type="component" value="Unassembled WGS sequence"/>
</dbReference>
<feature type="transmembrane region" description="Helical" evidence="2">
    <location>
        <begin position="168"/>
        <end position="188"/>
    </location>
</feature>
<keyword evidence="1" id="KW-0862">Zinc</keyword>
<dbReference type="GeneID" id="71999908"/>
<dbReference type="RefSeq" id="XP_047780413.1">
    <property type="nucleotide sequence ID" value="XM_047919176.1"/>
</dbReference>
<evidence type="ECO:0000259" key="3">
    <source>
        <dbReference type="PROSITE" id="PS50089"/>
    </source>
</evidence>
<evidence type="ECO:0000313" key="4">
    <source>
        <dbReference type="EMBL" id="KAH9838498.1"/>
    </source>
</evidence>
<feature type="transmembrane region" description="Helical" evidence="2">
    <location>
        <begin position="91"/>
        <end position="107"/>
    </location>
</feature>
<keyword evidence="5" id="KW-1185">Reference proteome</keyword>
<protein>
    <recommendedName>
        <fullName evidence="3">RING-type domain-containing protein</fullName>
    </recommendedName>
</protein>
<feature type="transmembrane region" description="Helical" evidence="2">
    <location>
        <begin position="345"/>
        <end position="367"/>
    </location>
</feature>
<dbReference type="CDD" id="cd16448">
    <property type="entry name" value="RING-H2"/>
    <property type="match status" value="1"/>
</dbReference>
<gene>
    <name evidence="4" type="ORF">C8Q71DRAFT_533231</name>
</gene>
<dbReference type="EMBL" id="JADCUA010000007">
    <property type="protein sequence ID" value="KAH9838498.1"/>
    <property type="molecule type" value="Genomic_DNA"/>
</dbReference>
<evidence type="ECO:0000256" key="2">
    <source>
        <dbReference type="SAM" id="Phobius"/>
    </source>
</evidence>
<dbReference type="PROSITE" id="PS50089">
    <property type="entry name" value="ZF_RING_2"/>
    <property type="match status" value="1"/>
</dbReference>
<comment type="caution">
    <text evidence="4">The sequence shown here is derived from an EMBL/GenBank/DDBJ whole genome shotgun (WGS) entry which is preliminary data.</text>
</comment>
<keyword evidence="2" id="KW-1133">Transmembrane helix</keyword>
<sequence length="378" mass="43191">MVSVRISPTTSTMDGLRATIRPLVSRCHLRPFPCPAILSSNKCLQVLRPLSYILLIGTVAGLYISCVTEDVLRQNIATARTMHSSDAVDSALRWLSLVMFLIAHIIMQSPLNTTDRPGIRSQTLKVAANVLGTLCLSFAIHFCIFLVFRFNPAELTRVQELNDAVTMVYSALILRGGWLVLSHWYAFIRGDLPKAEVEEPKLDWRKVLLKLDQEQRARRLLDGILVVLKQREVPPEDDCAICHGRLLHIHNGTDGEERHPIVRLPGCRHVYCKPDVINWVLSGHRTCPLCCQRFTRAAKMPRIRLSPDEPEGRVEAQRLHREYLQDERNQEMAGIMVEFDRRIKAMVFCLSLVFVLYDIFTLDRFWLPLAALRGFLVF</sequence>